<dbReference type="RefSeq" id="WP_302910307.1">
    <property type="nucleotide sequence ID" value="NZ_JAUMIS010000002.1"/>
</dbReference>
<comment type="caution">
    <text evidence="6">The sequence shown here is derived from an EMBL/GenBank/DDBJ whole genome shotgun (WGS) entry which is preliminary data.</text>
</comment>
<dbReference type="NCBIfam" id="TIGR00496">
    <property type="entry name" value="frr"/>
    <property type="match status" value="1"/>
</dbReference>
<proteinExistence type="inferred from homology"/>
<evidence type="ECO:0000313" key="6">
    <source>
        <dbReference type="EMBL" id="MDO3722682.1"/>
    </source>
</evidence>
<gene>
    <name evidence="3 6" type="primary">frr</name>
    <name evidence="6" type="ORF">QVZ43_13230</name>
</gene>
<sequence length="185" mass="20894">MINDIKADADKRMQKSLEALHTAFNKIRTGRAHPAILDSVMVNYYGQETPLKQVAGITVEDNRTLAVSPWEKNLVPTIEKAIMSSDLGLNPATSGDVIRVPMPMLTEETRREMVKQAKNDAEQGRVAIRSARRDANSMIKELLKEKEITEDDERRGEDEIQKLTDRYIAEVDKALKAKEEDLMSV</sequence>
<dbReference type="InterPro" id="IPR036191">
    <property type="entry name" value="RRF_sf"/>
</dbReference>
<dbReference type="HAMAP" id="MF_00040">
    <property type="entry name" value="RRF"/>
    <property type="match status" value="1"/>
</dbReference>
<keyword evidence="7" id="KW-1185">Reference proteome</keyword>
<feature type="coiled-coil region" evidence="4">
    <location>
        <begin position="132"/>
        <end position="159"/>
    </location>
</feature>
<organism evidence="6 7">
    <name type="scientific">Marinobacter suaedae</name>
    <dbReference type="NCBI Taxonomy" id="3057675"/>
    <lineage>
        <taxon>Bacteria</taxon>
        <taxon>Pseudomonadati</taxon>
        <taxon>Pseudomonadota</taxon>
        <taxon>Gammaproteobacteria</taxon>
        <taxon>Pseudomonadales</taxon>
        <taxon>Marinobacteraceae</taxon>
        <taxon>Marinobacter</taxon>
    </lineage>
</organism>
<keyword evidence="4" id="KW-0175">Coiled coil</keyword>
<evidence type="ECO:0000259" key="5">
    <source>
        <dbReference type="Pfam" id="PF01765"/>
    </source>
</evidence>
<dbReference type="CDD" id="cd00520">
    <property type="entry name" value="RRF"/>
    <property type="match status" value="1"/>
</dbReference>
<keyword evidence="3" id="KW-0963">Cytoplasm</keyword>
<dbReference type="SUPFAM" id="SSF55194">
    <property type="entry name" value="Ribosome recycling factor, RRF"/>
    <property type="match status" value="1"/>
</dbReference>
<dbReference type="Gene3D" id="3.30.1360.40">
    <property type="match status" value="1"/>
</dbReference>
<evidence type="ECO:0000256" key="2">
    <source>
        <dbReference type="ARBA" id="ARBA00022917"/>
    </source>
</evidence>
<evidence type="ECO:0000313" key="7">
    <source>
        <dbReference type="Proteomes" id="UP001168640"/>
    </source>
</evidence>
<name>A0ABT8W375_9GAMM</name>
<comment type="function">
    <text evidence="3">Responsible for the release of ribosomes from messenger RNA at the termination of protein biosynthesis. May increase the efficiency of translation by recycling ribosomes from one round of translation to another.</text>
</comment>
<comment type="subcellular location">
    <subcellularLocation>
        <location evidence="3">Cytoplasm</location>
    </subcellularLocation>
</comment>
<dbReference type="InterPro" id="IPR002661">
    <property type="entry name" value="Ribosome_recyc_fac"/>
</dbReference>
<evidence type="ECO:0000256" key="1">
    <source>
        <dbReference type="ARBA" id="ARBA00005912"/>
    </source>
</evidence>
<protein>
    <recommendedName>
        <fullName evidence="3">Ribosome-recycling factor</fullName>
        <shortName evidence="3">RRF</shortName>
    </recommendedName>
    <alternativeName>
        <fullName evidence="3">Ribosome-releasing factor</fullName>
    </alternativeName>
</protein>
<dbReference type="Pfam" id="PF01765">
    <property type="entry name" value="RRF"/>
    <property type="match status" value="1"/>
</dbReference>
<dbReference type="Proteomes" id="UP001168640">
    <property type="component" value="Unassembled WGS sequence"/>
</dbReference>
<dbReference type="Gene3D" id="1.10.132.20">
    <property type="entry name" value="Ribosome-recycling factor"/>
    <property type="match status" value="1"/>
</dbReference>
<feature type="domain" description="Ribosome recycling factor" evidence="5">
    <location>
        <begin position="21"/>
        <end position="183"/>
    </location>
</feature>
<dbReference type="InterPro" id="IPR023584">
    <property type="entry name" value="Ribosome_recyc_fac_dom"/>
</dbReference>
<evidence type="ECO:0000256" key="3">
    <source>
        <dbReference type="HAMAP-Rule" id="MF_00040"/>
    </source>
</evidence>
<dbReference type="EMBL" id="JAUMIS010000002">
    <property type="protein sequence ID" value="MDO3722682.1"/>
    <property type="molecule type" value="Genomic_DNA"/>
</dbReference>
<accession>A0ABT8W375</accession>
<dbReference type="PANTHER" id="PTHR20982">
    <property type="entry name" value="RIBOSOME RECYCLING FACTOR"/>
    <property type="match status" value="1"/>
</dbReference>
<evidence type="ECO:0000256" key="4">
    <source>
        <dbReference type="SAM" id="Coils"/>
    </source>
</evidence>
<reference evidence="6" key="1">
    <citation type="submission" date="2023-07" db="EMBL/GenBank/DDBJ databases">
        <title>Marinobacter sp. chi1 genome sequencing and assembly.</title>
        <authorList>
            <person name="Park S."/>
        </authorList>
    </citation>
    <scope>NUCLEOTIDE SEQUENCE</scope>
    <source>
        <strain evidence="6">Chi1</strain>
    </source>
</reference>
<comment type="similarity">
    <text evidence="1 3">Belongs to the RRF family.</text>
</comment>
<keyword evidence="2 3" id="KW-0648">Protein biosynthesis</keyword>
<dbReference type="PANTHER" id="PTHR20982:SF3">
    <property type="entry name" value="MITOCHONDRIAL RIBOSOME RECYCLING FACTOR PSEUDO 1"/>
    <property type="match status" value="1"/>
</dbReference>